<organism evidence="1 2">
    <name type="scientific">Clostridium combesii</name>
    <dbReference type="NCBI Taxonomy" id="39481"/>
    <lineage>
        <taxon>Bacteria</taxon>
        <taxon>Bacillati</taxon>
        <taxon>Bacillota</taxon>
        <taxon>Clostridia</taxon>
        <taxon>Eubacteriales</taxon>
        <taxon>Clostridiaceae</taxon>
        <taxon>Clostridium</taxon>
    </lineage>
</organism>
<dbReference type="EMBL" id="PEIK01000001">
    <property type="protein sequence ID" value="PIH06212.1"/>
    <property type="molecule type" value="Genomic_DNA"/>
</dbReference>
<dbReference type="Proteomes" id="UP000231322">
    <property type="component" value="Unassembled WGS sequence"/>
</dbReference>
<comment type="caution">
    <text evidence="1">The sequence shown here is derived from an EMBL/GenBank/DDBJ whole genome shotgun (WGS) entry which is preliminary data.</text>
</comment>
<evidence type="ECO:0000313" key="1">
    <source>
        <dbReference type="EMBL" id="PIH06212.1"/>
    </source>
</evidence>
<dbReference type="GO" id="GO:0016740">
    <property type="term" value="F:transferase activity"/>
    <property type="evidence" value="ECO:0007669"/>
    <property type="project" value="UniProtKB-KW"/>
</dbReference>
<gene>
    <name evidence="1" type="ORF">CS538_02110</name>
</gene>
<keyword evidence="1" id="KW-0808">Transferase</keyword>
<name>A0A2G7HP69_9CLOT</name>
<sequence length="77" mass="8815">MDGTAGLEKSKNFDEWLSIVIDSSRKEIVMDGIVPSSTYLAIRLVDIKLIGMIDIRHKLNDYLFQNDILQIIFPAYI</sequence>
<keyword evidence="2" id="KW-1185">Reference proteome</keyword>
<reference evidence="1 2" key="1">
    <citation type="submission" date="2017-10" db="EMBL/GenBank/DDBJ databases">
        <title>Reclassification of Eubacterium combesii and discrepancies in the nomenclature of botulinum neurotoxin producing clostridia. Request for an Opinion.</title>
        <authorList>
            <person name="Dobritsa A.P."/>
            <person name="Kutumbaka K.K."/>
            <person name="Samadpour M."/>
        </authorList>
    </citation>
    <scope>NUCLEOTIDE SEQUENCE [LARGE SCALE GENOMIC DNA]</scope>
    <source>
        <strain evidence="1 2">DSM 20696</strain>
    </source>
</reference>
<accession>A0A2G7HP69</accession>
<dbReference type="AlphaFoldDB" id="A0A2G7HP69"/>
<evidence type="ECO:0000313" key="2">
    <source>
        <dbReference type="Proteomes" id="UP000231322"/>
    </source>
</evidence>
<proteinExistence type="predicted"/>
<protein>
    <submittedName>
        <fullName evidence="1">Acetyltransferase</fullName>
    </submittedName>
</protein>